<dbReference type="InterPro" id="IPR029058">
    <property type="entry name" value="AB_hydrolase_fold"/>
</dbReference>
<dbReference type="GO" id="GO:0016298">
    <property type="term" value="F:lipase activity"/>
    <property type="evidence" value="ECO:0007669"/>
    <property type="project" value="InterPro"/>
</dbReference>
<comment type="similarity">
    <text evidence="2 4">Belongs to the AB hydrolase superfamily. Lipase family.</text>
</comment>
<comment type="subcellular location">
    <subcellularLocation>
        <location evidence="1">Secreted</location>
    </subcellularLocation>
</comment>
<dbReference type="InterPro" id="IPR013818">
    <property type="entry name" value="Lipase"/>
</dbReference>
<name>A0A1Y1KRX3_PHOPY</name>
<dbReference type="EMBL" id="GEZM01077278">
    <property type="protein sequence ID" value="JAV63338.1"/>
    <property type="molecule type" value="Transcribed_RNA"/>
</dbReference>
<evidence type="ECO:0000256" key="2">
    <source>
        <dbReference type="ARBA" id="ARBA00010701"/>
    </source>
</evidence>
<evidence type="ECO:0000259" key="5">
    <source>
        <dbReference type="Pfam" id="PF00151"/>
    </source>
</evidence>
<dbReference type="SUPFAM" id="SSF53474">
    <property type="entry name" value="alpha/beta-Hydrolases"/>
    <property type="match status" value="1"/>
</dbReference>
<feature type="domain" description="Lipase" evidence="5">
    <location>
        <begin position="44"/>
        <end position="253"/>
    </location>
</feature>
<proteinExistence type="inferred from homology"/>
<dbReference type="PANTHER" id="PTHR11610">
    <property type="entry name" value="LIPASE"/>
    <property type="match status" value="1"/>
</dbReference>
<dbReference type="PANTHER" id="PTHR11610:SF173">
    <property type="entry name" value="LIPASE DOMAIN-CONTAINING PROTEIN-RELATED"/>
    <property type="match status" value="1"/>
</dbReference>
<dbReference type="GO" id="GO:0016042">
    <property type="term" value="P:lipid catabolic process"/>
    <property type="evidence" value="ECO:0007669"/>
    <property type="project" value="TreeGrafter"/>
</dbReference>
<organism evidence="6">
    <name type="scientific">Photinus pyralis</name>
    <name type="common">Common eastern firefly</name>
    <name type="synonym">Lampyris pyralis</name>
    <dbReference type="NCBI Taxonomy" id="7054"/>
    <lineage>
        <taxon>Eukaryota</taxon>
        <taxon>Metazoa</taxon>
        <taxon>Ecdysozoa</taxon>
        <taxon>Arthropoda</taxon>
        <taxon>Hexapoda</taxon>
        <taxon>Insecta</taxon>
        <taxon>Pterygota</taxon>
        <taxon>Neoptera</taxon>
        <taxon>Endopterygota</taxon>
        <taxon>Coleoptera</taxon>
        <taxon>Polyphaga</taxon>
        <taxon>Elateriformia</taxon>
        <taxon>Elateroidea</taxon>
        <taxon>Lampyridae</taxon>
        <taxon>Lampyrinae</taxon>
        <taxon>Photinus</taxon>
    </lineage>
</organism>
<dbReference type="PRINTS" id="PR00821">
    <property type="entry name" value="TAGLIPASE"/>
</dbReference>
<dbReference type="AlphaFoldDB" id="A0A1Y1KRX3"/>
<accession>A0A1Y1KRX3</accession>
<reference evidence="6" key="1">
    <citation type="journal article" date="2016" name="Sci. Rep.">
        <title>Molecular characterization of firefly nuptial gifts: a multi-omics approach sheds light on postcopulatory sexual selection.</title>
        <authorList>
            <person name="Al-Wathiqui N."/>
            <person name="Fallon T.R."/>
            <person name="South A."/>
            <person name="Weng J.K."/>
            <person name="Lewis S.M."/>
        </authorList>
    </citation>
    <scope>NUCLEOTIDE SEQUENCE</scope>
</reference>
<dbReference type="InterPro" id="IPR000734">
    <property type="entry name" value="TAG_lipase"/>
</dbReference>
<keyword evidence="3" id="KW-0964">Secreted</keyword>
<evidence type="ECO:0000256" key="1">
    <source>
        <dbReference type="ARBA" id="ARBA00004613"/>
    </source>
</evidence>
<dbReference type="Pfam" id="PF00151">
    <property type="entry name" value="Lipase"/>
    <property type="match status" value="1"/>
</dbReference>
<dbReference type="GO" id="GO:0017171">
    <property type="term" value="F:serine hydrolase activity"/>
    <property type="evidence" value="ECO:0007669"/>
    <property type="project" value="TreeGrafter"/>
</dbReference>
<protein>
    <recommendedName>
        <fullName evidence="5">Lipase domain-containing protein</fullName>
    </recommendedName>
</protein>
<sequence>MVRNPDLKLPVNCKRRLKPQLHFHLYNREHLTTPIELNVSDAKELADGKDIKILIHGWLSSSKDQQMHELKDAYLQQYDCNVILIDWSKSAKQLYHLSYCHASNIAQFTSKVLCHWHEKINLDLNKIHIVGHSMGAHIAGLLSQEVKPKCRAEVGRITGLDPSRALFSSPGKDLMLSKSNAKMVDIIHTDNEVFGILNNHGDLDFYPNCGQRQPGCELESPITGDTLLSEVMCSHIRSLEYMVESIRHGNAIAASCLMCPRLCRPDYGNDRYMPMGEKAVLKTQSRKSKAFTLSTYSTPPYFKVWQPYADV</sequence>
<evidence type="ECO:0000256" key="3">
    <source>
        <dbReference type="ARBA" id="ARBA00022525"/>
    </source>
</evidence>
<evidence type="ECO:0000313" key="6">
    <source>
        <dbReference type="EMBL" id="JAV63338.1"/>
    </source>
</evidence>
<evidence type="ECO:0000256" key="4">
    <source>
        <dbReference type="RuleBase" id="RU004262"/>
    </source>
</evidence>
<dbReference type="Gene3D" id="3.40.50.1820">
    <property type="entry name" value="alpha/beta hydrolase"/>
    <property type="match status" value="1"/>
</dbReference>
<dbReference type="GO" id="GO:0005615">
    <property type="term" value="C:extracellular space"/>
    <property type="evidence" value="ECO:0007669"/>
    <property type="project" value="TreeGrafter"/>
</dbReference>